<accession>A0A7R8X9F5</accession>
<dbReference type="Pfam" id="PF13923">
    <property type="entry name" value="zf-C3HC4_2"/>
    <property type="match status" value="1"/>
</dbReference>
<organism evidence="17">
    <name type="scientific">Darwinula stevensoni</name>
    <dbReference type="NCBI Taxonomy" id="69355"/>
    <lineage>
        <taxon>Eukaryota</taxon>
        <taxon>Metazoa</taxon>
        <taxon>Ecdysozoa</taxon>
        <taxon>Arthropoda</taxon>
        <taxon>Crustacea</taxon>
        <taxon>Oligostraca</taxon>
        <taxon>Ostracoda</taxon>
        <taxon>Podocopa</taxon>
        <taxon>Podocopida</taxon>
        <taxon>Darwinulocopina</taxon>
        <taxon>Darwinuloidea</taxon>
        <taxon>Darwinulidae</taxon>
        <taxon>Darwinula</taxon>
    </lineage>
</organism>
<dbReference type="SUPFAM" id="SSF57850">
    <property type="entry name" value="RING/U-box"/>
    <property type="match status" value="1"/>
</dbReference>
<keyword evidence="10" id="KW-0862">Zinc</keyword>
<keyword evidence="18" id="KW-1185">Reference proteome</keyword>
<keyword evidence="8 14" id="KW-0863">Zinc-finger</keyword>
<dbReference type="PANTHER" id="PTHR46076:SF3">
    <property type="entry name" value="E3 UBIQUITIN-PROTEIN LIGASE RING1"/>
    <property type="match status" value="1"/>
</dbReference>
<dbReference type="Gene3D" id="3.30.40.10">
    <property type="entry name" value="Zinc/RING finger domain, C3HC4 (zinc finger)"/>
    <property type="match status" value="1"/>
</dbReference>
<evidence type="ECO:0000256" key="2">
    <source>
        <dbReference type="ARBA" id="ARBA00004123"/>
    </source>
</evidence>
<gene>
    <name evidence="17" type="ORF">DSTB1V02_LOCUS5586</name>
</gene>
<evidence type="ECO:0000256" key="11">
    <source>
        <dbReference type="ARBA" id="ARBA00023015"/>
    </source>
</evidence>
<sequence>MNNTTLFLSASFMRNDMGSEPTGSKTWELSLYELHRTPQEAITDSTEIAVSPRSLHSELMCPICLDMLKNTMTTKECLHRFCQDCIITALRSGNKECPTCRKKLVSKRSLRPDPNFDALISKIYPSRDEYEAHQEKLLAKVNKTSNQAALVNSIEEGMKIQSQNRVQRPRKLNTSACTTPSGDGSRAGGEESGATPNASAPSTPTPSISGDQHTSTPGSRKKQKPSSETESVASNSGQESSSIAEGEGTSDGSKSSPREFELAIKPHPEMSPHLRDLKINAARYIKTTANATVEHVSEFLKMRIPLDTNSFPDIPTTGMTFQIYMAPQGASLICLPESLTLDEVYEHYWKSSHPMELFYHRVGGRTVTLDLPCSLSGEVDQWDLGGQWVCQSQADVMQVIRDFNLETYPQFSDGIKFMQLGKSNKIKTYSGANASSVSMLFLLAYANCSGGVSKLLECSPGCAQESRLKVRLNELKLLTCPNVGAVEGGGQTARPTRAQPEVVRRVSQVQVEPPCRAGPSQELRGQRPRLRIVPVVAGVEGGGVTAFRLAQMKVRLSSGDAQVEVQEQAVSDVHALFFHFLCPELTEEGGGAQQISKKLLQEAQDKNEGLKLHLNHPVVKIQSMEEKVLIETANGQTFEARYVVSTLPPNLLLKVEFDPPLTKTTKFVYENLPMGYLTKFIVIYEKRESRKEAVLTGLSKFFGDEALKPIHYEEKIWREDPYSGGCPSNYAQPGPLSHFRDIRLPFHRVHFAGTHTATEWNGYISGAIQAGKRAAVEVLHRLMPGSVSQELLKGTAYDPTPLNWSLSWLKFPVSRAALSYFGDLCKDS</sequence>
<dbReference type="EMBL" id="CAJPEV010000933">
    <property type="protein sequence ID" value="CAG0889605.1"/>
    <property type="molecule type" value="Genomic_DNA"/>
</dbReference>
<dbReference type="SUPFAM" id="SSF51905">
    <property type="entry name" value="FAD/NAD(P)-binding domain"/>
    <property type="match status" value="1"/>
</dbReference>
<evidence type="ECO:0000256" key="13">
    <source>
        <dbReference type="ARBA" id="ARBA00023242"/>
    </source>
</evidence>
<feature type="compositionally biased region" description="Polar residues" evidence="15">
    <location>
        <begin position="226"/>
        <end position="243"/>
    </location>
</feature>
<dbReference type="GO" id="GO:0061630">
    <property type="term" value="F:ubiquitin protein ligase activity"/>
    <property type="evidence" value="ECO:0007669"/>
    <property type="project" value="UniProtKB-EC"/>
</dbReference>
<dbReference type="PROSITE" id="PS00518">
    <property type="entry name" value="ZF_RING_1"/>
    <property type="match status" value="1"/>
</dbReference>
<evidence type="ECO:0000256" key="8">
    <source>
        <dbReference type="ARBA" id="ARBA00022771"/>
    </source>
</evidence>
<dbReference type="GO" id="GO:0031519">
    <property type="term" value="C:PcG protein complex"/>
    <property type="evidence" value="ECO:0007669"/>
    <property type="project" value="TreeGrafter"/>
</dbReference>
<dbReference type="EMBL" id="LR900450">
    <property type="protein sequence ID" value="CAD7245719.1"/>
    <property type="molecule type" value="Genomic_DNA"/>
</dbReference>
<dbReference type="GO" id="GO:0003682">
    <property type="term" value="F:chromatin binding"/>
    <property type="evidence" value="ECO:0007669"/>
    <property type="project" value="TreeGrafter"/>
</dbReference>
<keyword evidence="5" id="KW-0678">Repressor</keyword>
<keyword evidence="13" id="KW-0539">Nucleus</keyword>
<dbReference type="InterPro" id="IPR002937">
    <property type="entry name" value="Amino_oxidase"/>
</dbReference>
<dbReference type="FunFam" id="3.30.40.10:FF:000100">
    <property type="entry name" value="E3 ubiquitin-protein ligase RING2"/>
    <property type="match status" value="1"/>
</dbReference>
<dbReference type="OrthoDB" id="337575at2759"/>
<evidence type="ECO:0000313" key="17">
    <source>
        <dbReference type="EMBL" id="CAD7245719.1"/>
    </source>
</evidence>
<dbReference type="Pfam" id="PF01593">
    <property type="entry name" value="Amino_oxidase"/>
    <property type="match status" value="1"/>
</dbReference>
<comment type="subcellular location">
    <subcellularLocation>
        <location evidence="2">Nucleus</location>
    </subcellularLocation>
</comment>
<evidence type="ECO:0000256" key="1">
    <source>
        <dbReference type="ARBA" id="ARBA00000900"/>
    </source>
</evidence>
<dbReference type="GO" id="GO:0016491">
    <property type="term" value="F:oxidoreductase activity"/>
    <property type="evidence" value="ECO:0007669"/>
    <property type="project" value="InterPro"/>
</dbReference>
<evidence type="ECO:0000256" key="5">
    <source>
        <dbReference type="ARBA" id="ARBA00022491"/>
    </source>
</evidence>
<evidence type="ECO:0000256" key="4">
    <source>
        <dbReference type="ARBA" id="ARBA00012483"/>
    </source>
</evidence>
<reference evidence="17" key="1">
    <citation type="submission" date="2020-11" db="EMBL/GenBank/DDBJ databases">
        <authorList>
            <person name="Tran Van P."/>
        </authorList>
    </citation>
    <scope>NUCLEOTIDE SEQUENCE</scope>
</reference>
<dbReference type="PANTHER" id="PTHR46076">
    <property type="entry name" value="E3 UBIQUITIN-PROTEIN LIGASE RING1 / RING 2 FAMILY MEMBER"/>
    <property type="match status" value="1"/>
</dbReference>
<keyword evidence="7" id="KW-0479">Metal-binding</keyword>
<evidence type="ECO:0000256" key="3">
    <source>
        <dbReference type="ARBA" id="ARBA00004906"/>
    </source>
</evidence>
<dbReference type="InterPro" id="IPR043540">
    <property type="entry name" value="RING1/RING2"/>
</dbReference>
<evidence type="ECO:0000256" key="14">
    <source>
        <dbReference type="PROSITE-ProRule" id="PRU00175"/>
    </source>
</evidence>
<dbReference type="SMART" id="SM00184">
    <property type="entry name" value="RING"/>
    <property type="match status" value="1"/>
</dbReference>
<dbReference type="InterPro" id="IPR001841">
    <property type="entry name" value="Znf_RING"/>
</dbReference>
<dbReference type="GO" id="GO:0000151">
    <property type="term" value="C:ubiquitin ligase complex"/>
    <property type="evidence" value="ECO:0007669"/>
    <property type="project" value="InterPro"/>
</dbReference>
<feature type="domain" description="RING-type" evidence="16">
    <location>
        <begin position="61"/>
        <end position="101"/>
    </location>
</feature>
<dbReference type="InterPro" id="IPR032443">
    <property type="entry name" value="RAWUL"/>
</dbReference>
<keyword evidence="6" id="KW-0808">Transferase</keyword>
<evidence type="ECO:0000313" key="18">
    <source>
        <dbReference type="Proteomes" id="UP000677054"/>
    </source>
</evidence>
<dbReference type="SUPFAM" id="SSF54373">
    <property type="entry name" value="FAD-linked reductases, C-terminal domain"/>
    <property type="match status" value="1"/>
</dbReference>
<dbReference type="InterPro" id="IPR036188">
    <property type="entry name" value="FAD/NAD-bd_sf"/>
</dbReference>
<dbReference type="GO" id="GO:0008270">
    <property type="term" value="F:zinc ion binding"/>
    <property type="evidence" value="ECO:0007669"/>
    <property type="project" value="UniProtKB-KW"/>
</dbReference>
<evidence type="ECO:0000256" key="9">
    <source>
        <dbReference type="ARBA" id="ARBA00022786"/>
    </source>
</evidence>
<feature type="region of interest" description="Disordered" evidence="15">
    <location>
        <begin position="160"/>
        <end position="258"/>
    </location>
</feature>
<dbReference type="EC" id="2.3.2.27" evidence="4"/>
<name>A0A7R8X9F5_9CRUS</name>
<keyword evidence="12" id="KW-0804">Transcription</keyword>
<dbReference type="GO" id="GO:0016567">
    <property type="term" value="P:protein ubiquitination"/>
    <property type="evidence" value="ECO:0007669"/>
    <property type="project" value="UniProtKB-UniPathway"/>
</dbReference>
<keyword evidence="11" id="KW-0805">Transcription regulation</keyword>
<feature type="compositionally biased region" description="Polar residues" evidence="15">
    <location>
        <begin position="208"/>
        <end position="218"/>
    </location>
</feature>
<dbReference type="Gene3D" id="3.50.50.60">
    <property type="entry name" value="FAD/NAD(P)-binding domain"/>
    <property type="match status" value="3"/>
</dbReference>
<dbReference type="InterPro" id="IPR017907">
    <property type="entry name" value="Znf_RING_CS"/>
</dbReference>
<evidence type="ECO:0000256" key="12">
    <source>
        <dbReference type="ARBA" id="ARBA00023163"/>
    </source>
</evidence>
<dbReference type="AlphaFoldDB" id="A0A7R8X9F5"/>
<feature type="compositionally biased region" description="Polar residues" evidence="15">
    <location>
        <begin position="160"/>
        <end position="182"/>
    </location>
</feature>
<evidence type="ECO:0000256" key="10">
    <source>
        <dbReference type="ARBA" id="ARBA00022833"/>
    </source>
</evidence>
<feature type="compositionally biased region" description="Low complexity" evidence="15">
    <location>
        <begin position="194"/>
        <end position="207"/>
    </location>
</feature>
<dbReference type="InterPro" id="IPR013083">
    <property type="entry name" value="Znf_RING/FYVE/PHD"/>
</dbReference>
<dbReference type="UniPathway" id="UPA00143"/>
<proteinExistence type="predicted"/>
<dbReference type="Gene3D" id="3.10.20.90">
    <property type="entry name" value="Phosphatidylinositol 3-kinase Catalytic Subunit, Chain A, domain 1"/>
    <property type="match status" value="1"/>
</dbReference>
<evidence type="ECO:0000256" key="6">
    <source>
        <dbReference type="ARBA" id="ARBA00022679"/>
    </source>
</evidence>
<comment type="pathway">
    <text evidence="3">Protein modification; protein ubiquitination.</text>
</comment>
<keyword evidence="9" id="KW-0833">Ubl conjugation pathway</keyword>
<evidence type="ECO:0000256" key="15">
    <source>
        <dbReference type="SAM" id="MobiDB-lite"/>
    </source>
</evidence>
<dbReference type="PROSITE" id="PS50089">
    <property type="entry name" value="ZF_RING_2"/>
    <property type="match status" value="1"/>
</dbReference>
<protein>
    <recommendedName>
        <fullName evidence="4">RING-type E3 ubiquitin transferase</fullName>
        <ecNumber evidence="4">2.3.2.27</ecNumber>
    </recommendedName>
</protein>
<dbReference type="Proteomes" id="UP000677054">
    <property type="component" value="Unassembled WGS sequence"/>
</dbReference>
<evidence type="ECO:0000259" key="16">
    <source>
        <dbReference type="PROSITE" id="PS50089"/>
    </source>
</evidence>
<dbReference type="Pfam" id="PF16207">
    <property type="entry name" value="RAWUL"/>
    <property type="match status" value="1"/>
</dbReference>
<evidence type="ECO:0000256" key="7">
    <source>
        <dbReference type="ARBA" id="ARBA00022723"/>
    </source>
</evidence>
<comment type="catalytic activity">
    <reaction evidence="1">
        <text>S-ubiquitinyl-[E2 ubiquitin-conjugating enzyme]-L-cysteine + [acceptor protein]-L-lysine = [E2 ubiquitin-conjugating enzyme]-L-cysteine + N(6)-ubiquitinyl-[acceptor protein]-L-lysine.</text>
        <dbReference type="EC" id="2.3.2.27"/>
    </reaction>
</comment>
<dbReference type="CDD" id="cd16740">
    <property type="entry name" value="RING-HC_RING2"/>
    <property type="match status" value="1"/>
</dbReference>